<dbReference type="InterPro" id="IPR020845">
    <property type="entry name" value="AMP-binding_CS"/>
</dbReference>
<organism evidence="2 3">
    <name type="scientific">Marinobacter segnicrescens</name>
    <dbReference type="NCBI Taxonomy" id="430453"/>
    <lineage>
        <taxon>Bacteria</taxon>
        <taxon>Pseudomonadati</taxon>
        <taxon>Pseudomonadota</taxon>
        <taxon>Gammaproteobacteria</taxon>
        <taxon>Pseudomonadales</taxon>
        <taxon>Marinobacteraceae</taxon>
        <taxon>Marinobacter</taxon>
    </lineage>
</organism>
<dbReference type="AlphaFoldDB" id="A0A1I0DPQ9"/>
<dbReference type="EMBL" id="FOHZ01000007">
    <property type="protein sequence ID" value="SET34128.1"/>
    <property type="molecule type" value="Genomic_DNA"/>
</dbReference>
<dbReference type="PANTHER" id="PTHR43767">
    <property type="entry name" value="LONG-CHAIN-FATTY-ACID--COA LIGASE"/>
    <property type="match status" value="1"/>
</dbReference>
<evidence type="ECO:0000259" key="1">
    <source>
        <dbReference type="Pfam" id="PF00501"/>
    </source>
</evidence>
<dbReference type="STRING" id="430453.SAMN04487962_107183"/>
<dbReference type="InterPro" id="IPR050237">
    <property type="entry name" value="ATP-dep_AMP-bd_enzyme"/>
</dbReference>
<dbReference type="Pfam" id="PF00501">
    <property type="entry name" value="AMP-binding"/>
    <property type="match status" value="1"/>
</dbReference>
<evidence type="ECO:0000313" key="3">
    <source>
        <dbReference type="Proteomes" id="UP000198762"/>
    </source>
</evidence>
<proteinExistence type="predicted"/>
<dbReference type="Gene3D" id="3.40.50.12780">
    <property type="entry name" value="N-terminal domain of ligase-like"/>
    <property type="match status" value="1"/>
</dbReference>
<dbReference type="InterPro" id="IPR042099">
    <property type="entry name" value="ANL_N_sf"/>
</dbReference>
<gene>
    <name evidence="2" type="ORF">SAMN04487962_107183</name>
</gene>
<dbReference type="PROSITE" id="PS00455">
    <property type="entry name" value="AMP_BINDING"/>
    <property type="match status" value="1"/>
</dbReference>
<reference evidence="3" key="1">
    <citation type="submission" date="2016-10" db="EMBL/GenBank/DDBJ databases">
        <authorList>
            <person name="Varghese N."/>
            <person name="Submissions S."/>
        </authorList>
    </citation>
    <scope>NUCLEOTIDE SEQUENCE [LARGE SCALE GENOMIC DNA]</scope>
    <source>
        <strain evidence="3">CGMCC 1.6489</strain>
    </source>
</reference>
<dbReference type="OrthoDB" id="9803968at2"/>
<feature type="non-terminal residue" evidence="2">
    <location>
        <position position="340"/>
    </location>
</feature>
<dbReference type="PANTHER" id="PTHR43767:SF1">
    <property type="entry name" value="NONRIBOSOMAL PEPTIDE SYNTHASE PES1 (EUROFUNG)-RELATED"/>
    <property type="match status" value="1"/>
</dbReference>
<feature type="domain" description="AMP-dependent synthetase/ligase" evidence="1">
    <location>
        <begin position="25"/>
        <end position="318"/>
    </location>
</feature>
<dbReference type="SUPFAM" id="SSF56801">
    <property type="entry name" value="Acetyl-CoA synthetase-like"/>
    <property type="match status" value="1"/>
</dbReference>
<protein>
    <submittedName>
        <fullName evidence="2">AMP-binding enzyme</fullName>
    </submittedName>
</protein>
<dbReference type="Proteomes" id="UP000198762">
    <property type="component" value="Unassembled WGS sequence"/>
</dbReference>
<dbReference type="RefSeq" id="WP_143066591.1">
    <property type="nucleotide sequence ID" value="NZ_FOHZ01000007.1"/>
</dbReference>
<sequence>MSNSQNDTTAVASAASLTIGGLFCHQARYHPRRVALQDADGEYTYGEVNERVNRLANWLAERGLRRGERVAVLSENRIEYLEAMLAAAKLGAIVAAQNWRLAAGELEHCIRLTEPRIMLVSERHTPVLADVNHTVPTVLRFGEDYESALAGASIAEPTNAAQGEDGLLILYTSGTTGLPKGALISHRAEIARGQTFYIDHEIEREDAFVAWAPLFHMVSTDLSLAALCRGSKVIVQDGYDPDALAAVVGRERIGWLVLMPGMIESFIEAMGRGGIQPSSVKSCGCMADLVPLHQIAEVTRLLDAPYVNSFGSTETGSGPATAGLIAPGTVAKNLSKVQSS</sequence>
<evidence type="ECO:0000313" key="2">
    <source>
        <dbReference type="EMBL" id="SET34128.1"/>
    </source>
</evidence>
<name>A0A1I0DPQ9_9GAMM</name>
<accession>A0A1I0DPQ9</accession>
<keyword evidence="3" id="KW-1185">Reference proteome</keyword>
<dbReference type="InterPro" id="IPR000873">
    <property type="entry name" value="AMP-dep_synth/lig_dom"/>
</dbReference>